<protein>
    <submittedName>
        <fullName evidence="1">Uncharacterized protein</fullName>
    </submittedName>
</protein>
<accession>A0AAD5QI46</accession>
<evidence type="ECO:0000313" key="1">
    <source>
        <dbReference type="EMBL" id="KAJ1351702.1"/>
    </source>
</evidence>
<sequence length="62" mass="7166">MIVYVHWDEAENVNYTTQGRRGRVVVMLVAVRIKPISTPKSLLHSTTTPYERHIQAIFEIAE</sequence>
<gene>
    <name evidence="1" type="ORF">KIN20_007819</name>
</gene>
<evidence type="ECO:0000313" key="2">
    <source>
        <dbReference type="Proteomes" id="UP001196413"/>
    </source>
</evidence>
<dbReference type="AlphaFoldDB" id="A0AAD5QI46"/>
<proteinExistence type="predicted"/>
<dbReference type="EMBL" id="JAHQIW010001200">
    <property type="protein sequence ID" value="KAJ1351702.1"/>
    <property type="molecule type" value="Genomic_DNA"/>
</dbReference>
<reference evidence="1" key="1">
    <citation type="submission" date="2021-06" db="EMBL/GenBank/DDBJ databases">
        <title>Parelaphostrongylus tenuis whole genome reference sequence.</title>
        <authorList>
            <person name="Garwood T.J."/>
            <person name="Larsen P.A."/>
            <person name="Fountain-Jones N.M."/>
            <person name="Garbe J.R."/>
            <person name="Macchietto M.G."/>
            <person name="Kania S.A."/>
            <person name="Gerhold R.W."/>
            <person name="Richards J.E."/>
            <person name="Wolf T.M."/>
        </authorList>
    </citation>
    <scope>NUCLEOTIDE SEQUENCE</scope>
    <source>
        <strain evidence="1">MNPRO001-30</strain>
        <tissue evidence="1">Meninges</tissue>
    </source>
</reference>
<keyword evidence="2" id="KW-1185">Reference proteome</keyword>
<dbReference type="Proteomes" id="UP001196413">
    <property type="component" value="Unassembled WGS sequence"/>
</dbReference>
<name>A0AAD5QI46_PARTN</name>
<organism evidence="1 2">
    <name type="scientific">Parelaphostrongylus tenuis</name>
    <name type="common">Meningeal worm</name>
    <dbReference type="NCBI Taxonomy" id="148309"/>
    <lineage>
        <taxon>Eukaryota</taxon>
        <taxon>Metazoa</taxon>
        <taxon>Ecdysozoa</taxon>
        <taxon>Nematoda</taxon>
        <taxon>Chromadorea</taxon>
        <taxon>Rhabditida</taxon>
        <taxon>Rhabditina</taxon>
        <taxon>Rhabditomorpha</taxon>
        <taxon>Strongyloidea</taxon>
        <taxon>Metastrongylidae</taxon>
        <taxon>Parelaphostrongylus</taxon>
    </lineage>
</organism>
<comment type="caution">
    <text evidence="1">The sequence shown here is derived from an EMBL/GenBank/DDBJ whole genome shotgun (WGS) entry which is preliminary data.</text>
</comment>